<dbReference type="EMBL" id="LK392619">
    <property type="protein sequence ID" value="CDS43824.1"/>
    <property type="molecule type" value="Genomic_DNA"/>
</dbReference>
<organismHost>
    <name type="scientific">Streptococcus pneumoniae</name>
    <dbReference type="NCBI Taxonomy" id="1313"/>
</organismHost>
<reference evidence="1 2" key="1">
    <citation type="submission" date="2014-05" db="EMBL/GenBank/DDBJ databases">
        <authorList>
            <person name="Garcia E."/>
        </authorList>
    </citation>
    <scope>NUCLEOTIDE SEQUENCE [LARGE SCALE GENOMIC DNA]</scope>
</reference>
<sequence length="122" mass="14017">MEDKTRLEQQEIALQFENSLRLHGQKIASLTASSVRGMVTLDELVIHSFTSYLETLSEMMKAYPDGLDKARLTQQLINLHNSFSLAGYEKHISNYKQLENHYLQKYNQMNSCPVCHLLHCSG</sequence>
<name>A0A068YNX0_BPCP7</name>
<dbReference type="KEGG" id="vg:40100411"/>
<dbReference type="Proteomes" id="UP000027387">
    <property type="component" value="Segment"/>
</dbReference>
<keyword evidence="2" id="KW-1185">Reference proteome</keyword>
<reference evidence="1 2" key="2">
    <citation type="submission" date="2014-06" db="EMBL/GenBank/DDBJ databases">
        <title>Estudios estructurales y funcionales de la lisozima Cpl-7, del bacteriofago Cp-7 de neumococo.</title>
        <authorList>
            <person name="Diez-Martinez R."/>
        </authorList>
    </citation>
    <scope>NUCLEOTIDE SEQUENCE [LARGE SCALE GENOMIC DNA]</scope>
</reference>
<accession>A0A068YNX0</accession>
<protein>
    <submittedName>
        <fullName evidence="1">Uncharacterized protein</fullName>
    </submittedName>
</protein>
<dbReference type="GeneID" id="40100411"/>
<evidence type="ECO:0000313" key="2">
    <source>
        <dbReference type="Proteomes" id="UP000027387"/>
    </source>
</evidence>
<evidence type="ECO:0000313" key="1">
    <source>
        <dbReference type="EMBL" id="CDS43824.1"/>
    </source>
</evidence>
<dbReference type="RefSeq" id="YP_009623605.1">
    <property type="nucleotide sequence ID" value="NC_042114.1"/>
</dbReference>
<proteinExistence type="predicted"/>
<organism evidence="1 2">
    <name type="scientific">Streptococcus phage Cp-7</name>
    <name type="common">Bacteriophage Cp-7</name>
    <dbReference type="NCBI Taxonomy" id="10748"/>
    <lineage>
        <taxon>Viruses</taxon>
        <taxon>Duplodnaviria</taxon>
        <taxon>Heunggongvirae</taxon>
        <taxon>Uroviricota</taxon>
        <taxon>Caudoviricetes</taxon>
        <taxon>Madridviridae</taxon>
        <taxon>Cepunavirus</taxon>
        <taxon>Cepunavirus Cp7</taxon>
    </lineage>
</organism>